<feature type="compositionally biased region" description="Polar residues" evidence="1">
    <location>
        <begin position="390"/>
        <end position="399"/>
    </location>
</feature>
<dbReference type="PANTHER" id="PTHR41533">
    <property type="entry name" value="L,D-TRANSPEPTIDASE HI_1667-RELATED"/>
    <property type="match status" value="1"/>
</dbReference>
<dbReference type="InterPro" id="IPR002477">
    <property type="entry name" value="Peptidoglycan-bd-like"/>
</dbReference>
<dbReference type="EMBL" id="MFHQ01000030">
    <property type="protein sequence ID" value="OGF74031.1"/>
    <property type="molecule type" value="Genomic_DNA"/>
</dbReference>
<accession>A0A1F5WFF3</accession>
<dbReference type="Proteomes" id="UP000178406">
    <property type="component" value="Unassembled WGS sequence"/>
</dbReference>
<feature type="region of interest" description="Disordered" evidence="1">
    <location>
        <begin position="390"/>
        <end position="409"/>
    </location>
</feature>
<dbReference type="InterPro" id="IPR052905">
    <property type="entry name" value="LD-transpeptidase_YkuD-like"/>
</dbReference>
<name>A0A1F5WFF3_9BACT</name>
<evidence type="ECO:0000256" key="1">
    <source>
        <dbReference type="SAM" id="MobiDB-lite"/>
    </source>
</evidence>
<evidence type="ECO:0000313" key="4">
    <source>
        <dbReference type="Proteomes" id="UP000178406"/>
    </source>
</evidence>
<dbReference type="AlphaFoldDB" id="A0A1F5WFF3"/>
<evidence type="ECO:0000313" key="3">
    <source>
        <dbReference type="EMBL" id="OGF74031.1"/>
    </source>
</evidence>
<proteinExistence type="predicted"/>
<evidence type="ECO:0000259" key="2">
    <source>
        <dbReference type="Pfam" id="PF01471"/>
    </source>
</evidence>
<dbReference type="PANTHER" id="PTHR41533:SF1">
    <property type="entry name" value="L,D-TRANSPEPTIDASE YCBB-RELATED"/>
    <property type="match status" value="1"/>
</dbReference>
<feature type="domain" description="Peptidoglycan binding-like" evidence="2">
    <location>
        <begin position="310"/>
        <end position="367"/>
    </location>
</feature>
<feature type="region of interest" description="Disordered" evidence="1">
    <location>
        <begin position="140"/>
        <end position="186"/>
    </location>
</feature>
<feature type="compositionally biased region" description="Gly residues" evidence="1">
    <location>
        <begin position="142"/>
        <end position="154"/>
    </location>
</feature>
<feature type="compositionally biased region" description="Low complexity" evidence="1">
    <location>
        <begin position="155"/>
        <end position="173"/>
    </location>
</feature>
<dbReference type="STRING" id="1798338.A3J56_01680"/>
<dbReference type="SUPFAM" id="SSF47090">
    <property type="entry name" value="PGBD-like"/>
    <property type="match status" value="2"/>
</dbReference>
<feature type="region of interest" description="Disordered" evidence="1">
    <location>
        <begin position="321"/>
        <end position="343"/>
    </location>
</feature>
<gene>
    <name evidence="3" type="ORF">A3J56_01680</name>
</gene>
<sequence>MQISDVGLLANKLFMKKTLQFLLGLLLLPTFVFAAYNDATLGTSVILSVNGTSLVVQGSSVLVQSITVGATTFSVEMAAGSLLKVVNSSRRGFEIPAVGSVLIDIQCSAGESSVFLSNPAGAADATAVVTVSSSVCDTINPTGGGGGGGGGGGSSAPSATPATPATPTVSPAAPATPSPAAQPSPVAQLVSPAFNRTLSVGMRHADVKALQQLLNSDTATQVSSSGAGSPGNETEYFGLATERAVKKFQEKNGLELVGIVGPKTRAALNALAGIPASTTPTLPTPSATPSPEVQAVSPVFNRALTIGNKGEDVKRLQQLLNGDSETQVSSSGAGSTGNETEHFGPATQKAVQKFQQKHGLAQPGDPGYGFVGPKTRAKLQELFGSSASLTPGDFTQSVATPGVSPAASQSQSVQQLLEQLQALQAQLNALQGQ</sequence>
<dbReference type="InterPro" id="IPR036365">
    <property type="entry name" value="PGBD-like_sf"/>
</dbReference>
<feature type="region of interest" description="Disordered" evidence="1">
    <location>
        <begin position="354"/>
        <end position="373"/>
    </location>
</feature>
<feature type="domain" description="Peptidoglycan binding-like" evidence="2">
    <location>
        <begin position="203"/>
        <end position="268"/>
    </location>
</feature>
<dbReference type="Gene3D" id="1.10.101.10">
    <property type="entry name" value="PGBD-like superfamily/PGBD"/>
    <property type="match status" value="2"/>
</dbReference>
<protein>
    <recommendedName>
        <fullName evidence="2">Peptidoglycan binding-like domain-containing protein</fullName>
    </recommendedName>
</protein>
<reference evidence="3 4" key="1">
    <citation type="journal article" date="2016" name="Nat. Commun.">
        <title>Thousands of microbial genomes shed light on interconnected biogeochemical processes in an aquifer system.</title>
        <authorList>
            <person name="Anantharaman K."/>
            <person name="Brown C.T."/>
            <person name="Hug L.A."/>
            <person name="Sharon I."/>
            <person name="Castelle C.J."/>
            <person name="Probst A.J."/>
            <person name="Thomas B.C."/>
            <person name="Singh A."/>
            <person name="Wilkins M.J."/>
            <person name="Karaoz U."/>
            <person name="Brodie E.L."/>
            <person name="Williams K.H."/>
            <person name="Hubbard S.S."/>
            <person name="Banfield J.F."/>
        </authorList>
    </citation>
    <scope>NUCLEOTIDE SEQUENCE [LARGE SCALE GENOMIC DNA]</scope>
</reference>
<comment type="caution">
    <text evidence="3">The sequence shown here is derived from an EMBL/GenBank/DDBJ whole genome shotgun (WGS) entry which is preliminary data.</text>
</comment>
<organism evidence="3 4">
    <name type="scientific">Candidatus Giovannonibacteria bacterium RIFCSPHIGHO2_02_FULL_46_20</name>
    <dbReference type="NCBI Taxonomy" id="1798338"/>
    <lineage>
        <taxon>Bacteria</taxon>
        <taxon>Candidatus Giovannoniibacteriota</taxon>
    </lineage>
</organism>
<feature type="compositionally biased region" description="Polar residues" evidence="1">
    <location>
        <begin position="321"/>
        <end position="338"/>
    </location>
</feature>
<dbReference type="Pfam" id="PF01471">
    <property type="entry name" value="PG_binding_1"/>
    <property type="match status" value="2"/>
</dbReference>
<dbReference type="InterPro" id="IPR036366">
    <property type="entry name" value="PGBDSf"/>
</dbReference>